<evidence type="ECO:0000256" key="6">
    <source>
        <dbReference type="PIRSR" id="PIRSR602129-50"/>
    </source>
</evidence>
<dbReference type="InterPro" id="IPR002129">
    <property type="entry name" value="PyrdxlP-dep_de-COase"/>
</dbReference>
<feature type="modified residue" description="N6-(pyridoxal phosphate)lysine" evidence="6">
    <location>
        <position position="318"/>
    </location>
</feature>
<dbReference type="GO" id="GO:0030170">
    <property type="term" value="F:pyridoxal phosphate binding"/>
    <property type="evidence" value="ECO:0007669"/>
    <property type="project" value="InterPro"/>
</dbReference>
<dbReference type="Gene3D" id="3.90.1150.170">
    <property type="match status" value="1"/>
</dbReference>
<keyword evidence="9" id="KW-1185">Reference proteome</keyword>
<keyword evidence="3" id="KW-0210">Decarboxylase</keyword>
<dbReference type="Pfam" id="PF00282">
    <property type="entry name" value="Pyridoxal_deC"/>
    <property type="match status" value="1"/>
</dbReference>
<sequence>MTLEQGIACDLESNRVQELEDLLPKVQSKIIEFVKSAELDENNELKPTIGPTFNSPEDLKELLKLDRFDYYKGQRGGSQTGLMEMVDSLLQNSVNTWHPGFLDKLYASTNPIGIISDLLLSTLNTNSHVFTVSPALTLIEKFVSHEYAKKFGFTDKESGGLTFNGGSWSNVTSLHIARSILFPQTKLLGNGDRKFAIYTSLHSHYSIEKSCILLGMGSESVFKININSRSEMDVDHLEKTIAKSIEDGFTPLYVNATAGTTVFGSFDPFEDIAKVAKKYNIWFHVDASWGGNVIFSNIHKHKLKGSNLADSITSNPHKMLGVPTTCSFLLLPNKSIFQKSNSLAAPYLFHNNNSETENFDLADGTMGCGRRADSLKFYLSWLYYGESGFAKRIDHAFEIANYFATKISKLPNFELISDLPLPCLQVCFYFKPIENLSKAENTDLTRRIAKKLYQNGKFLIDYSPNPNQLKDKGEFFRVVFNTPSLTSGIVDDLINEIIVIGKDLYK</sequence>
<dbReference type="InterPro" id="IPR015424">
    <property type="entry name" value="PyrdxlP-dep_Trfase"/>
</dbReference>
<comment type="cofactor">
    <cofactor evidence="1 6 7">
        <name>pyridoxal 5'-phosphate</name>
        <dbReference type="ChEBI" id="CHEBI:597326"/>
    </cofactor>
</comment>
<reference evidence="9" key="1">
    <citation type="submission" date="2016-05" db="EMBL/GenBank/DDBJ databases">
        <title>Comparative genomics of biotechnologically important yeasts.</title>
        <authorList>
            <consortium name="DOE Joint Genome Institute"/>
            <person name="Riley R."/>
            <person name="Haridas S."/>
            <person name="Wolfe K.H."/>
            <person name="Lopes M.R."/>
            <person name="Hittinger C.T."/>
            <person name="Goker M."/>
            <person name="Salamov A."/>
            <person name="Wisecaver J."/>
            <person name="Long T.M."/>
            <person name="Aerts A.L."/>
            <person name="Barry K."/>
            <person name="Choi C."/>
            <person name="Clum A."/>
            <person name="Coughlan A.Y."/>
            <person name="Deshpande S."/>
            <person name="Douglass A.P."/>
            <person name="Hanson S.J."/>
            <person name="Klenk H.-P."/>
            <person name="Labutti K."/>
            <person name="Lapidus A."/>
            <person name="Lindquist E."/>
            <person name="Lipzen A."/>
            <person name="Meier-Kolthoff J.P."/>
            <person name="Ohm R.A."/>
            <person name="Otillar R.P."/>
            <person name="Pangilinan J."/>
            <person name="Peng Y."/>
            <person name="Rokas A."/>
            <person name="Rosa C.A."/>
            <person name="Scheuner C."/>
            <person name="Sibirny A.A."/>
            <person name="Slot J.C."/>
            <person name="Stielow J.B."/>
            <person name="Sun H."/>
            <person name="Kurtzman C.P."/>
            <person name="Blackwell M."/>
            <person name="Grigoriev I.V."/>
            <person name="Jeffries T.W."/>
        </authorList>
    </citation>
    <scope>NUCLEOTIDE SEQUENCE [LARGE SCALE GENOMIC DNA]</scope>
    <source>
        <strain evidence="9">NRRL Y-2460</strain>
    </source>
</reference>
<evidence type="ECO:0008006" key="10">
    <source>
        <dbReference type="Google" id="ProtNLM"/>
    </source>
</evidence>
<dbReference type="PANTHER" id="PTHR45677:SF8">
    <property type="entry name" value="CYSTEINE SULFINIC ACID DECARBOXYLASE"/>
    <property type="match status" value="1"/>
</dbReference>
<comment type="similarity">
    <text evidence="2 7">Belongs to the group II decarboxylase family.</text>
</comment>
<proteinExistence type="inferred from homology"/>
<organism evidence="8 9">
    <name type="scientific">Pachysolen tannophilus NRRL Y-2460</name>
    <dbReference type="NCBI Taxonomy" id="669874"/>
    <lineage>
        <taxon>Eukaryota</taxon>
        <taxon>Fungi</taxon>
        <taxon>Dikarya</taxon>
        <taxon>Ascomycota</taxon>
        <taxon>Saccharomycotina</taxon>
        <taxon>Pichiomycetes</taxon>
        <taxon>Pachysolenaceae</taxon>
        <taxon>Pachysolen</taxon>
    </lineage>
</organism>
<evidence type="ECO:0000256" key="7">
    <source>
        <dbReference type="RuleBase" id="RU000382"/>
    </source>
</evidence>
<evidence type="ECO:0000256" key="5">
    <source>
        <dbReference type="ARBA" id="ARBA00023239"/>
    </source>
</evidence>
<dbReference type="Proteomes" id="UP000094236">
    <property type="component" value="Unassembled WGS sequence"/>
</dbReference>
<accession>A0A1E4TZA6</accession>
<keyword evidence="5 7" id="KW-0456">Lyase</keyword>
<name>A0A1E4TZA6_PACTA</name>
<dbReference type="OrthoDB" id="2161780at2759"/>
<protein>
    <recommendedName>
        <fullName evidence="10">Aminotransferase class V domain-containing protein</fullName>
    </recommendedName>
</protein>
<evidence type="ECO:0000313" key="8">
    <source>
        <dbReference type="EMBL" id="ODV97067.1"/>
    </source>
</evidence>
<evidence type="ECO:0000256" key="2">
    <source>
        <dbReference type="ARBA" id="ARBA00009533"/>
    </source>
</evidence>
<gene>
    <name evidence="8" type="ORF">PACTADRAFT_48832</name>
</gene>
<dbReference type="SUPFAM" id="SSF53383">
    <property type="entry name" value="PLP-dependent transferases"/>
    <property type="match status" value="1"/>
</dbReference>
<evidence type="ECO:0000256" key="4">
    <source>
        <dbReference type="ARBA" id="ARBA00022898"/>
    </source>
</evidence>
<dbReference type="Gene3D" id="3.40.640.10">
    <property type="entry name" value="Type I PLP-dependent aspartate aminotransferase-like (Major domain)"/>
    <property type="match status" value="1"/>
</dbReference>
<dbReference type="GO" id="GO:0019752">
    <property type="term" value="P:carboxylic acid metabolic process"/>
    <property type="evidence" value="ECO:0007669"/>
    <property type="project" value="InterPro"/>
</dbReference>
<evidence type="ECO:0000256" key="3">
    <source>
        <dbReference type="ARBA" id="ARBA00022793"/>
    </source>
</evidence>
<dbReference type="GO" id="GO:0005737">
    <property type="term" value="C:cytoplasm"/>
    <property type="evidence" value="ECO:0007669"/>
    <property type="project" value="TreeGrafter"/>
</dbReference>
<evidence type="ECO:0000256" key="1">
    <source>
        <dbReference type="ARBA" id="ARBA00001933"/>
    </source>
</evidence>
<dbReference type="GO" id="GO:0016831">
    <property type="term" value="F:carboxy-lyase activity"/>
    <property type="evidence" value="ECO:0007669"/>
    <property type="project" value="UniProtKB-KW"/>
</dbReference>
<dbReference type="AlphaFoldDB" id="A0A1E4TZA6"/>
<evidence type="ECO:0000313" key="9">
    <source>
        <dbReference type="Proteomes" id="UP000094236"/>
    </source>
</evidence>
<dbReference type="EMBL" id="KV454012">
    <property type="protein sequence ID" value="ODV97067.1"/>
    <property type="molecule type" value="Genomic_DNA"/>
</dbReference>
<keyword evidence="4 6" id="KW-0663">Pyridoxal phosphate</keyword>
<dbReference type="PANTHER" id="PTHR45677">
    <property type="entry name" value="GLUTAMATE DECARBOXYLASE-RELATED"/>
    <property type="match status" value="1"/>
</dbReference>
<dbReference type="InterPro" id="IPR015421">
    <property type="entry name" value="PyrdxlP-dep_Trfase_major"/>
</dbReference>
<dbReference type="STRING" id="669874.A0A1E4TZA6"/>